<dbReference type="Proteomes" id="UP000324222">
    <property type="component" value="Unassembled WGS sequence"/>
</dbReference>
<keyword evidence="2" id="KW-1185">Reference proteome</keyword>
<protein>
    <submittedName>
        <fullName evidence="1">Uncharacterized protein</fullName>
    </submittedName>
</protein>
<proteinExistence type="predicted"/>
<evidence type="ECO:0000313" key="1">
    <source>
        <dbReference type="EMBL" id="MPC47474.1"/>
    </source>
</evidence>
<organism evidence="1 2">
    <name type="scientific">Portunus trituberculatus</name>
    <name type="common">Swimming crab</name>
    <name type="synonym">Neptunus trituberculatus</name>
    <dbReference type="NCBI Taxonomy" id="210409"/>
    <lineage>
        <taxon>Eukaryota</taxon>
        <taxon>Metazoa</taxon>
        <taxon>Ecdysozoa</taxon>
        <taxon>Arthropoda</taxon>
        <taxon>Crustacea</taxon>
        <taxon>Multicrustacea</taxon>
        <taxon>Malacostraca</taxon>
        <taxon>Eumalacostraca</taxon>
        <taxon>Eucarida</taxon>
        <taxon>Decapoda</taxon>
        <taxon>Pleocyemata</taxon>
        <taxon>Brachyura</taxon>
        <taxon>Eubrachyura</taxon>
        <taxon>Portunoidea</taxon>
        <taxon>Portunidae</taxon>
        <taxon>Portuninae</taxon>
        <taxon>Portunus</taxon>
    </lineage>
</organism>
<dbReference type="EMBL" id="VSRR010007759">
    <property type="protein sequence ID" value="MPC47474.1"/>
    <property type="molecule type" value="Genomic_DNA"/>
</dbReference>
<reference evidence="1 2" key="1">
    <citation type="submission" date="2019-05" db="EMBL/GenBank/DDBJ databases">
        <title>Another draft genome of Portunus trituberculatus and its Hox gene families provides insights of decapod evolution.</title>
        <authorList>
            <person name="Jeong J.-H."/>
            <person name="Song I."/>
            <person name="Kim S."/>
            <person name="Choi T."/>
            <person name="Kim D."/>
            <person name="Ryu S."/>
            <person name="Kim W."/>
        </authorList>
    </citation>
    <scope>NUCLEOTIDE SEQUENCE [LARGE SCALE GENOMIC DNA]</scope>
    <source>
        <tissue evidence="1">Muscle</tissue>
    </source>
</reference>
<dbReference type="AlphaFoldDB" id="A0A5B7FSY6"/>
<comment type="caution">
    <text evidence="1">The sequence shown here is derived from an EMBL/GenBank/DDBJ whole genome shotgun (WGS) entry which is preliminary data.</text>
</comment>
<evidence type="ECO:0000313" key="2">
    <source>
        <dbReference type="Proteomes" id="UP000324222"/>
    </source>
</evidence>
<sequence>MNLFFSRGYLAPPKSGRASRLSVHRLPPIRFSQAKKNTLLSSVSLRPPTQDQERLVSVFTLGSVSRVA</sequence>
<name>A0A5B7FSY6_PORTR</name>
<accession>A0A5B7FSY6</accession>
<gene>
    <name evidence="1" type="ORF">E2C01_041222</name>
</gene>